<sequence>MTQANVKALSALEVMKSCHDFDSTVSLESLATIQKHFSIPNEYVLHAPRPRQRPCHPCLEGFSVYIDALEARLRFPLHPIIEECLEWWRISPSQVVPNSWCYLITFLGECKGSGIIPTRDLFLLCFRLCMGQGSYCLTSRAAPTLTPRVESRSPSEVQKIPTKETTRASEEEARGAPEVPIKRRAMDLAGQRKKSKDFGWHRLHHEADRSAYRAAKGKGPAGPVEETPTPKSKSRSVKELCSACPKVDGWDYHTIRMSSLPERALDAPLEMDLAPVTYGAGIWLDREASKIYPSHVETELLELTRSKDALWTDPSRQAIKDYKKSPGFEMGLVQMGRLSLEYRYQLELVRLRARHPGLEIEQDHFALLPEDADVPMADEQPFDDSPSPPEE</sequence>
<feature type="domain" description="Transposase (putative) gypsy type" evidence="2">
    <location>
        <begin position="64"/>
        <end position="129"/>
    </location>
</feature>
<evidence type="ECO:0000313" key="4">
    <source>
        <dbReference type="Proteomes" id="UP000287651"/>
    </source>
</evidence>
<evidence type="ECO:0000256" key="1">
    <source>
        <dbReference type="SAM" id="MobiDB-lite"/>
    </source>
</evidence>
<dbReference type="Pfam" id="PF04195">
    <property type="entry name" value="Transposase_28"/>
    <property type="match status" value="1"/>
</dbReference>
<reference evidence="3 4" key="1">
    <citation type="journal article" date="2014" name="Agronomy (Basel)">
        <title>A Draft Genome Sequence for Ensete ventricosum, the Drought-Tolerant Tree Against Hunger.</title>
        <authorList>
            <person name="Harrison J."/>
            <person name="Moore K.A."/>
            <person name="Paszkiewicz K."/>
            <person name="Jones T."/>
            <person name="Grant M."/>
            <person name="Ambacheew D."/>
            <person name="Muzemil S."/>
            <person name="Studholme D.J."/>
        </authorList>
    </citation>
    <scope>NUCLEOTIDE SEQUENCE [LARGE SCALE GENOMIC DNA]</scope>
</reference>
<gene>
    <name evidence="3" type="ORF">B296_00009104</name>
</gene>
<feature type="compositionally biased region" description="Basic and acidic residues" evidence="1">
    <location>
        <begin position="161"/>
        <end position="186"/>
    </location>
</feature>
<dbReference type="InterPro" id="IPR007321">
    <property type="entry name" value="Transposase_28"/>
</dbReference>
<comment type="caution">
    <text evidence="3">The sequence shown here is derived from an EMBL/GenBank/DDBJ whole genome shotgun (WGS) entry which is preliminary data.</text>
</comment>
<proteinExistence type="predicted"/>
<feature type="compositionally biased region" description="Basic and acidic residues" evidence="1">
    <location>
        <begin position="196"/>
        <end position="211"/>
    </location>
</feature>
<feature type="region of interest" description="Disordered" evidence="1">
    <location>
        <begin position="370"/>
        <end position="391"/>
    </location>
</feature>
<evidence type="ECO:0000313" key="3">
    <source>
        <dbReference type="EMBL" id="RRT66866.1"/>
    </source>
</evidence>
<name>A0A426ZS50_ENSVE</name>
<dbReference type="Proteomes" id="UP000287651">
    <property type="component" value="Unassembled WGS sequence"/>
</dbReference>
<feature type="region of interest" description="Disordered" evidence="1">
    <location>
        <begin position="147"/>
        <end position="237"/>
    </location>
</feature>
<dbReference type="AlphaFoldDB" id="A0A426ZS50"/>
<evidence type="ECO:0000259" key="2">
    <source>
        <dbReference type="Pfam" id="PF04195"/>
    </source>
</evidence>
<organism evidence="3 4">
    <name type="scientific">Ensete ventricosum</name>
    <name type="common">Abyssinian banana</name>
    <name type="synonym">Musa ensete</name>
    <dbReference type="NCBI Taxonomy" id="4639"/>
    <lineage>
        <taxon>Eukaryota</taxon>
        <taxon>Viridiplantae</taxon>
        <taxon>Streptophyta</taxon>
        <taxon>Embryophyta</taxon>
        <taxon>Tracheophyta</taxon>
        <taxon>Spermatophyta</taxon>
        <taxon>Magnoliopsida</taxon>
        <taxon>Liliopsida</taxon>
        <taxon>Zingiberales</taxon>
        <taxon>Musaceae</taxon>
        <taxon>Ensete</taxon>
    </lineage>
</organism>
<dbReference type="EMBL" id="AMZH03005256">
    <property type="protein sequence ID" value="RRT66866.1"/>
    <property type="molecule type" value="Genomic_DNA"/>
</dbReference>
<accession>A0A426ZS50</accession>
<protein>
    <recommendedName>
        <fullName evidence="2">Transposase (putative) gypsy type domain-containing protein</fullName>
    </recommendedName>
</protein>